<proteinExistence type="predicted"/>
<reference evidence="2 3" key="1">
    <citation type="journal article" date="2016" name="Proc. Natl. Acad. Sci. U.S.A.">
        <title>Comparative genomics of biotechnologically important yeasts.</title>
        <authorList>
            <person name="Riley R."/>
            <person name="Haridas S."/>
            <person name="Wolfe K.H."/>
            <person name="Lopes M.R."/>
            <person name="Hittinger C.T."/>
            <person name="Goeker M."/>
            <person name="Salamov A.A."/>
            <person name="Wisecaver J.H."/>
            <person name="Long T.M."/>
            <person name="Calvey C.H."/>
            <person name="Aerts A.L."/>
            <person name="Barry K.W."/>
            <person name="Choi C."/>
            <person name="Clum A."/>
            <person name="Coughlan A.Y."/>
            <person name="Deshpande S."/>
            <person name="Douglass A.P."/>
            <person name="Hanson S.J."/>
            <person name="Klenk H.-P."/>
            <person name="LaButti K.M."/>
            <person name="Lapidus A."/>
            <person name="Lindquist E.A."/>
            <person name="Lipzen A.M."/>
            <person name="Meier-Kolthoff J.P."/>
            <person name="Ohm R.A."/>
            <person name="Otillar R.P."/>
            <person name="Pangilinan J.L."/>
            <person name="Peng Y."/>
            <person name="Rokas A."/>
            <person name="Rosa C.A."/>
            <person name="Scheuner C."/>
            <person name="Sibirny A.A."/>
            <person name="Slot J.C."/>
            <person name="Stielow J.B."/>
            <person name="Sun H."/>
            <person name="Kurtzman C.P."/>
            <person name="Blackwell M."/>
            <person name="Grigoriev I.V."/>
            <person name="Jeffries T.W."/>
        </authorList>
    </citation>
    <scope>NUCLEOTIDE SEQUENCE [LARGE SCALE GENOMIC DNA]</scope>
    <source>
        <strain evidence="2 3">NRRL Y-11557</strain>
    </source>
</reference>
<evidence type="ECO:0000313" key="2">
    <source>
        <dbReference type="EMBL" id="ODQ74831.1"/>
    </source>
</evidence>
<evidence type="ECO:0000313" key="3">
    <source>
        <dbReference type="Proteomes" id="UP000094385"/>
    </source>
</evidence>
<dbReference type="STRING" id="675824.A0A1E3QAY5"/>
<name>A0A1E3QAY5_LIPST</name>
<accession>A0A1E3QAY5</accession>
<dbReference type="Proteomes" id="UP000094385">
    <property type="component" value="Unassembled WGS sequence"/>
</dbReference>
<protein>
    <submittedName>
        <fullName evidence="2">Uncharacterized protein</fullName>
    </submittedName>
</protein>
<dbReference type="OrthoDB" id="4161595at2759"/>
<organism evidence="2 3">
    <name type="scientific">Lipomyces starkeyi NRRL Y-11557</name>
    <dbReference type="NCBI Taxonomy" id="675824"/>
    <lineage>
        <taxon>Eukaryota</taxon>
        <taxon>Fungi</taxon>
        <taxon>Dikarya</taxon>
        <taxon>Ascomycota</taxon>
        <taxon>Saccharomycotina</taxon>
        <taxon>Lipomycetes</taxon>
        <taxon>Lipomycetales</taxon>
        <taxon>Lipomycetaceae</taxon>
        <taxon>Lipomyces</taxon>
    </lineage>
</organism>
<gene>
    <name evidence="2" type="ORF">LIPSTDRAFT_1589</name>
</gene>
<dbReference type="EMBL" id="KV454291">
    <property type="protein sequence ID" value="ODQ74831.1"/>
    <property type="molecule type" value="Genomic_DNA"/>
</dbReference>
<evidence type="ECO:0000256" key="1">
    <source>
        <dbReference type="SAM" id="MobiDB-lite"/>
    </source>
</evidence>
<keyword evidence="3" id="KW-1185">Reference proteome</keyword>
<dbReference type="AlphaFoldDB" id="A0A1E3QAY5"/>
<sequence>MISIQDILNPSEEHQQPHRAVPIKRASMTMSTSSALLSPSISLHSDGDDADADDSSSITSRSDCFIPYECVCAGADSECHVDVPARKVVSHIFGRNKRQTLAIPEDMWVFICRRHYQRESYRKETFPILQTKLVLMQLDKLEQWGKVSNFKVIRSKPKRCAPRASYAAPLSPHSQSYPPRVNDVDIQSVIERMVDDQTTYSFAQIRALIVAIQDYLDRETDPSLKVFPNIEILPNIEGPLAYIRRGRKRGSLSNLESTCLSEETPSTPKRRRMSVAITDRSPVVLAPKPISPAMPVAPTVPQYTYHPYPQSELRRRSSESDPRLFPSPPLGFLQYRQMYVHS</sequence>
<feature type="region of interest" description="Disordered" evidence="1">
    <location>
        <begin position="1"/>
        <end position="20"/>
    </location>
</feature>